<feature type="domain" description="Protein kinase" evidence="14">
    <location>
        <begin position="143"/>
        <end position="462"/>
    </location>
</feature>
<feature type="region of interest" description="Disordered" evidence="13">
    <location>
        <begin position="1425"/>
        <end position="1452"/>
    </location>
</feature>
<keyword evidence="9" id="KW-0206">Cytoskeleton</keyword>
<dbReference type="FunFam" id="1.10.510.10:FF:000699">
    <property type="entry name" value="Probable serine/threonine-protein kinase iksA"/>
    <property type="match status" value="1"/>
</dbReference>
<feature type="region of interest" description="Disordered" evidence="13">
    <location>
        <begin position="644"/>
        <end position="901"/>
    </location>
</feature>
<name>A0A9W8XV22_9PLEO</name>
<dbReference type="Pfam" id="PF00069">
    <property type="entry name" value="Pkinase"/>
    <property type="match status" value="1"/>
</dbReference>
<comment type="caution">
    <text evidence="15">The sequence shown here is derived from an EMBL/GenBank/DDBJ whole genome shotgun (WGS) entry which is preliminary data.</text>
</comment>
<dbReference type="InterPro" id="IPR025925">
    <property type="entry name" value="PPC89_CLD"/>
</dbReference>
<evidence type="ECO:0000256" key="10">
    <source>
        <dbReference type="ARBA" id="ARBA00047899"/>
    </source>
</evidence>
<dbReference type="PROSITE" id="PS50011">
    <property type="entry name" value="PROTEIN_KINASE_DOM"/>
    <property type="match status" value="1"/>
</dbReference>
<evidence type="ECO:0000256" key="6">
    <source>
        <dbReference type="ARBA" id="ARBA00022741"/>
    </source>
</evidence>
<evidence type="ECO:0000313" key="16">
    <source>
        <dbReference type="Proteomes" id="UP001140513"/>
    </source>
</evidence>
<feature type="compositionally biased region" description="Polar residues" evidence="13">
    <location>
        <begin position="1557"/>
        <end position="1584"/>
    </location>
</feature>
<protein>
    <recommendedName>
        <fullName evidence="2">non-specific serine/threonine protein kinase</fullName>
        <ecNumber evidence="2">2.7.11.1</ecNumber>
    </recommendedName>
</protein>
<feature type="compositionally biased region" description="Polar residues" evidence="13">
    <location>
        <begin position="857"/>
        <end position="901"/>
    </location>
</feature>
<feature type="compositionally biased region" description="Polar residues" evidence="13">
    <location>
        <begin position="1384"/>
        <end position="1400"/>
    </location>
</feature>
<keyword evidence="6" id="KW-0547">Nucleotide-binding</keyword>
<comment type="catalytic activity">
    <reaction evidence="11">
        <text>L-seryl-[protein] + ATP = O-phospho-L-seryl-[protein] + ADP + H(+)</text>
        <dbReference type="Rhea" id="RHEA:17989"/>
        <dbReference type="Rhea" id="RHEA-COMP:9863"/>
        <dbReference type="Rhea" id="RHEA-COMP:11604"/>
        <dbReference type="ChEBI" id="CHEBI:15378"/>
        <dbReference type="ChEBI" id="CHEBI:29999"/>
        <dbReference type="ChEBI" id="CHEBI:30616"/>
        <dbReference type="ChEBI" id="CHEBI:83421"/>
        <dbReference type="ChEBI" id="CHEBI:456216"/>
        <dbReference type="EC" id="2.7.11.1"/>
    </reaction>
</comment>
<evidence type="ECO:0000256" key="11">
    <source>
        <dbReference type="ARBA" id="ARBA00048679"/>
    </source>
</evidence>
<comment type="subcellular location">
    <subcellularLocation>
        <location evidence="1">Cytoplasm</location>
        <location evidence="1">Cytoskeleton</location>
        <location evidence="1">Microtubule organizing center</location>
    </subcellularLocation>
</comment>
<feature type="compositionally biased region" description="Acidic residues" evidence="13">
    <location>
        <begin position="1791"/>
        <end position="1805"/>
    </location>
</feature>
<evidence type="ECO:0000256" key="7">
    <source>
        <dbReference type="ARBA" id="ARBA00022777"/>
    </source>
</evidence>
<evidence type="ECO:0000256" key="12">
    <source>
        <dbReference type="SAM" id="Coils"/>
    </source>
</evidence>
<feature type="compositionally biased region" description="Polar residues" evidence="13">
    <location>
        <begin position="1164"/>
        <end position="1174"/>
    </location>
</feature>
<feature type="region of interest" description="Disordered" evidence="13">
    <location>
        <begin position="1016"/>
        <end position="1035"/>
    </location>
</feature>
<dbReference type="OrthoDB" id="76453at2759"/>
<feature type="compositionally biased region" description="Basic and acidic residues" evidence="13">
    <location>
        <begin position="1341"/>
        <end position="1360"/>
    </location>
</feature>
<dbReference type="GO" id="GO:0005815">
    <property type="term" value="C:microtubule organizing center"/>
    <property type="evidence" value="ECO:0007669"/>
    <property type="project" value="UniProtKB-SubCell"/>
</dbReference>
<evidence type="ECO:0000259" key="14">
    <source>
        <dbReference type="PROSITE" id="PS50011"/>
    </source>
</evidence>
<feature type="compositionally biased region" description="Basic and acidic residues" evidence="13">
    <location>
        <begin position="1492"/>
        <end position="1519"/>
    </location>
</feature>
<feature type="region of interest" description="Disordered" evidence="13">
    <location>
        <begin position="1772"/>
        <end position="1822"/>
    </location>
</feature>
<dbReference type="Proteomes" id="UP001140513">
    <property type="component" value="Unassembled WGS sequence"/>
</dbReference>
<dbReference type="GeneID" id="80903877"/>
<dbReference type="InterPro" id="IPR000719">
    <property type="entry name" value="Prot_kinase_dom"/>
</dbReference>
<feature type="compositionally biased region" description="Polar residues" evidence="13">
    <location>
        <begin position="510"/>
        <end position="523"/>
    </location>
</feature>
<keyword evidence="5" id="KW-0808">Transferase</keyword>
<dbReference type="GO" id="GO:0005524">
    <property type="term" value="F:ATP binding"/>
    <property type="evidence" value="ECO:0007669"/>
    <property type="project" value="UniProtKB-KW"/>
</dbReference>
<feature type="compositionally biased region" description="Polar residues" evidence="13">
    <location>
        <begin position="78"/>
        <end position="93"/>
    </location>
</feature>
<reference evidence="15" key="1">
    <citation type="submission" date="2022-10" db="EMBL/GenBank/DDBJ databases">
        <title>Tapping the CABI collections for fungal endophytes: first genome assemblies for Collariella, Neodidymelliopsis, Ascochyta clinopodiicola, Didymella pomorum, Didymosphaeria variabile, Neocosmospora piperis and Neocucurbitaria cava.</title>
        <authorList>
            <person name="Hill R."/>
        </authorList>
    </citation>
    <scope>NUCLEOTIDE SEQUENCE</scope>
    <source>
        <strain evidence="15">IMI 356815</strain>
    </source>
</reference>
<feature type="region of interest" description="Disordered" evidence="13">
    <location>
        <begin position="26"/>
        <end position="59"/>
    </location>
</feature>
<evidence type="ECO:0000256" key="9">
    <source>
        <dbReference type="ARBA" id="ARBA00023212"/>
    </source>
</evidence>
<dbReference type="InterPro" id="IPR024957">
    <property type="entry name" value="Cep57_MT-bd_dom"/>
</dbReference>
<dbReference type="PROSITE" id="PS00108">
    <property type="entry name" value="PROTEIN_KINASE_ST"/>
    <property type="match status" value="1"/>
</dbReference>
<dbReference type="InterPro" id="IPR051756">
    <property type="entry name" value="Centrosomal_MT-associated"/>
</dbReference>
<feature type="region of interest" description="Disordered" evidence="13">
    <location>
        <begin position="474"/>
        <end position="580"/>
    </location>
</feature>
<keyword evidence="3" id="KW-0963">Cytoplasm</keyword>
<feature type="compositionally biased region" description="Low complexity" evidence="13">
    <location>
        <begin position="560"/>
        <end position="573"/>
    </location>
</feature>
<accession>A0A9W8XV22</accession>
<dbReference type="FunFam" id="3.30.200.20:FF:000306">
    <property type="entry name" value="IKS protein kinase"/>
    <property type="match status" value="1"/>
</dbReference>
<evidence type="ECO:0000313" key="15">
    <source>
        <dbReference type="EMBL" id="KAJ4359791.1"/>
    </source>
</evidence>
<feature type="compositionally biased region" description="Polar residues" evidence="13">
    <location>
        <begin position="719"/>
        <end position="729"/>
    </location>
</feature>
<dbReference type="PANTHER" id="PTHR19336:SF9">
    <property type="entry name" value="SPINDLE POLE BODY PROTEIN PPC89"/>
    <property type="match status" value="1"/>
</dbReference>
<dbReference type="InterPro" id="IPR011009">
    <property type="entry name" value="Kinase-like_dom_sf"/>
</dbReference>
<evidence type="ECO:0000256" key="2">
    <source>
        <dbReference type="ARBA" id="ARBA00012513"/>
    </source>
</evidence>
<dbReference type="Pfam" id="PF14197">
    <property type="entry name" value="Cep57_CLD_2"/>
    <property type="match status" value="1"/>
</dbReference>
<evidence type="ECO:0000256" key="4">
    <source>
        <dbReference type="ARBA" id="ARBA00022527"/>
    </source>
</evidence>
<feature type="region of interest" description="Disordered" evidence="13">
    <location>
        <begin position="1264"/>
        <end position="1284"/>
    </location>
</feature>
<proteinExistence type="predicted"/>
<feature type="region of interest" description="Disordered" evidence="13">
    <location>
        <begin position="78"/>
        <end position="104"/>
    </location>
</feature>
<dbReference type="SUPFAM" id="SSF56112">
    <property type="entry name" value="Protein kinase-like (PK-like)"/>
    <property type="match status" value="1"/>
</dbReference>
<evidence type="ECO:0000256" key="3">
    <source>
        <dbReference type="ARBA" id="ARBA00022490"/>
    </source>
</evidence>
<feature type="compositionally biased region" description="Basic and acidic residues" evidence="13">
    <location>
        <begin position="792"/>
        <end position="807"/>
    </location>
</feature>
<dbReference type="EC" id="2.7.11.1" evidence="2"/>
<keyword evidence="16" id="KW-1185">Reference proteome</keyword>
<feature type="region of interest" description="Disordered" evidence="13">
    <location>
        <begin position="1330"/>
        <end position="1400"/>
    </location>
</feature>
<dbReference type="GO" id="GO:0004674">
    <property type="term" value="F:protein serine/threonine kinase activity"/>
    <property type="evidence" value="ECO:0007669"/>
    <property type="project" value="UniProtKB-KW"/>
</dbReference>
<comment type="catalytic activity">
    <reaction evidence="10">
        <text>L-threonyl-[protein] + ATP = O-phospho-L-threonyl-[protein] + ADP + H(+)</text>
        <dbReference type="Rhea" id="RHEA:46608"/>
        <dbReference type="Rhea" id="RHEA-COMP:11060"/>
        <dbReference type="Rhea" id="RHEA-COMP:11605"/>
        <dbReference type="ChEBI" id="CHEBI:15378"/>
        <dbReference type="ChEBI" id="CHEBI:30013"/>
        <dbReference type="ChEBI" id="CHEBI:30616"/>
        <dbReference type="ChEBI" id="CHEBI:61977"/>
        <dbReference type="ChEBI" id="CHEBI:456216"/>
        <dbReference type="EC" id="2.7.11.1"/>
    </reaction>
</comment>
<feature type="compositionally biased region" description="Polar residues" evidence="13">
    <location>
        <begin position="644"/>
        <end position="666"/>
    </location>
</feature>
<keyword evidence="12" id="KW-0175">Coiled coil</keyword>
<feature type="coiled-coil region" evidence="12">
    <location>
        <begin position="975"/>
        <end position="1009"/>
    </location>
</feature>
<dbReference type="GO" id="GO:0008017">
    <property type="term" value="F:microtubule binding"/>
    <property type="evidence" value="ECO:0007669"/>
    <property type="project" value="InterPro"/>
</dbReference>
<sequence>MRRHGSAVVVYDQLSRQLSLRDASHAADMDNSSCPYCHRPYREDLQTDSDDSDEHEHGQYQDAQAGFVNPGYFQMLRRSQPSSAEVSRPSSPHKQLAPAPIRGVGGELHAPAGAEFVGSTPSPQRQHTISKHAFSPNYFKTFFVEERELGRGGKGVVLLVRHVLDQVDLGVFACKRVPVGDDHEWLEKVLIEVQLLQNLSHQNLVSYRHVWLEDYKINTFGPSVPCAFILQQYCNGGDLQSYVLCGMNKTMSTEQLKERLRRRSKGQMEDPQNLNGPRRMHFEEIISFFKDITSGLNHLHANGYIHRDLKPSNCLLHNTGRKIRVLVSDFGEVQAANVTRKSTGATGTISYCAPEVLRHVLPNGPLGNFTTKSDIFSLGMIVYFMCFARLPYQEADGIDEDNEDLDKLRAEISEWVGFDDERRVRSDLPEKLYRSLKHLLALSPDERPTTEEILRALKTPSLLDEFSGFAGPSSLDDVGSRISRADTPTPAPSPPHRKRSSVNYPRTGRSKLNLNATVAGHTSPSPPPSKLDKERATTPPDSAGSVILRPRKVDLPPPSSSHRSPSPEMSPRLMLPPPPPPRTLTHLFTLLHNPTFAMSEESCLGGYSIYYATRPNLAARSRTMQSSPPYSEGKARAIRELSQSLNHSQRSISSAHTAPSDSNPTKRSGFGDTTDDFFNNPDVLMSTQHNIDDETNTLPKYPRIRSTAKKATAWRMPQSEANPDTSMVNKQFGDFDHSVSDDEVESIEQARGDHRSNRGTPAKMSSRGFDSLYDITPPTNRSRKSYAAETGSLRRDAQLRRASRNDMDNGASPRPGSTRNSPALSSKHDRKRASLAQLHAKLSEDESSFMQERPPTATFQHSTSTRWGNPRSRQSSLQNDGNVDASQHLSATPRSRPATAQNPTAQSFILPDLPNLTELVSGVFEDGTPVFSKNAPMRSRFAAPGKGGNGGRQPSHIPVDSVPIPKDEKAIFAALQLLQDKVAQMEHERAEQEKKIEEQDLEIIELKASAQAQAQYRRSDSALGSTDGEGSGKASWKVEKTRLDATVQTLRTKLDRTERKIAVVEIEKKRLSAERDNMASQLGVAFQTCEELKADKQALNAENDALREQTDMLRAEIEHLRDELEHEQAQYREETVNLRRQLEQTEDQTQRQNITLQAELRTARAQQDEQTQQLARKEAELRKARQEQAEYARLQADHETLRAQLASLKAKREADLLRWSEHESSLKKKVERRDETIRHFQDNTQEQTNEVMRLENQRLREELAQEAAQHEEDNQRWAEKEQDLKRKISKRTSTARQTLDMTREILSLRQANGQPTNQCRTATADQENIFDEPIQRKPSHRREENTHSRIRNRVQEESRASRANASFQSGQIEESPRKSYVKISKSSQGTSFPTETVRSVSAPLTQHKKFVQEIDSDADSTTDISLAPRVTLHQKRSESSARRPSSTVQAPPDLEYTELSFISAAAVAELRRQLEEEQAAMRGRPSSVPLVNREDTIRSQKTNRDETIRSERMAREDTGRSVVSERSARQPSLPRKSSMKDVTRTNITQFEEDVTGNVSNIDNANGETTQTQQSAIDASMLSNTSRRRRSAPTEMTSAFIIPDLTLGIRKQAATKIDITQKLNMKHHDNENCTVCRRDEANATSHSESLRVPKLIPVSSRMPDDADATMRPARSPTEALALVVKELRDERIHLHAELAVARAMLESHDPSLGRKKRAALENEIVELLARIKVKDDQIYNLYDVLEGQQDGDITEQFVEGVTEEIRAQDEEIEKEVENRKKEKKVTIQSFHEDEESVRDEDEEELPWEGFESTGELTGRVGIY</sequence>
<feature type="region of interest" description="Disordered" evidence="13">
    <location>
        <begin position="1161"/>
        <end position="1181"/>
    </location>
</feature>
<evidence type="ECO:0000256" key="5">
    <source>
        <dbReference type="ARBA" id="ARBA00022679"/>
    </source>
</evidence>
<gene>
    <name evidence="15" type="ORF">N0V89_000347</name>
</gene>
<organism evidence="15 16">
    <name type="scientific">Didymosphaeria variabile</name>
    <dbReference type="NCBI Taxonomy" id="1932322"/>
    <lineage>
        <taxon>Eukaryota</taxon>
        <taxon>Fungi</taxon>
        <taxon>Dikarya</taxon>
        <taxon>Ascomycota</taxon>
        <taxon>Pezizomycotina</taxon>
        <taxon>Dothideomycetes</taxon>
        <taxon>Pleosporomycetidae</taxon>
        <taxon>Pleosporales</taxon>
        <taxon>Massarineae</taxon>
        <taxon>Didymosphaeriaceae</taxon>
        <taxon>Didymosphaeria</taxon>
    </lineage>
</organism>
<dbReference type="EMBL" id="JAPEUX010000001">
    <property type="protein sequence ID" value="KAJ4359791.1"/>
    <property type="molecule type" value="Genomic_DNA"/>
</dbReference>
<keyword evidence="7" id="KW-0418">Kinase</keyword>
<keyword evidence="8" id="KW-0067">ATP-binding</keyword>
<feature type="compositionally biased region" description="Polar residues" evidence="13">
    <location>
        <begin position="1361"/>
        <end position="1372"/>
    </location>
</feature>
<feature type="compositionally biased region" description="Polar residues" evidence="13">
    <location>
        <begin position="815"/>
        <end position="824"/>
    </location>
</feature>
<evidence type="ECO:0000256" key="8">
    <source>
        <dbReference type="ARBA" id="ARBA00022840"/>
    </source>
</evidence>
<dbReference type="SMART" id="SM00220">
    <property type="entry name" value="S_TKc"/>
    <property type="match status" value="1"/>
</dbReference>
<dbReference type="Gene3D" id="3.30.200.20">
    <property type="entry name" value="Phosphorylase Kinase, domain 1"/>
    <property type="match status" value="1"/>
</dbReference>
<keyword evidence="4" id="KW-0723">Serine/threonine-protein kinase</keyword>
<feature type="region of interest" description="Disordered" evidence="13">
    <location>
        <begin position="1557"/>
        <end position="1592"/>
    </location>
</feature>
<feature type="region of interest" description="Disordered" evidence="13">
    <location>
        <begin position="1478"/>
        <end position="1540"/>
    </location>
</feature>
<dbReference type="InterPro" id="IPR008271">
    <property type="entry name" value="Ser/Thr_kinase_AS"/>
</dbReference>
<evidence type="ECO:0000256" key="1">
    <source>
        <dbReference type="ARBA" id="ARBA00004267"/>
    </source>
</evidence>
<dbReference type="Pfam" id="PF06657">
    <property type="entry name" value="Cep57_MT_bd"/>
    <property type="match status" value="1"/>
</dbReference>
<dbReference type="Gene3D" id="1.10.510.10">
    <property type="entry name" value="Transferase(Phosphotransferase) domain 1"/>
    <property type="match status" value="1"/>
</dbReference>
<dbReference type="RefSeq" id="XP_056075993.1">
    <property type="nucleotide sequence ID" value="XM_056209171.1"/>
</dbReference>
<evidence type="ECO:0000256" key="13">
    <source>
        <dbReference type="SAM" id="MobiDB-lite"/>
    </source>
</evidence>
<dbReference type="PANTHER" id="PTHR19336">
    <property type="entry name" value="UNCHARACTERIZED DUF1167"/>
    <property type="match status" value="1"/>
</dbReference>